<gene>
    <name evidence="2" type="ORF">G3I70_27540</name>
</gene>
<accession>A0A6L9QL32</accession>
<dbReference type="EMBL" id="JAAGLI010000736">
    <property type="protein sequence ID" value="NEA26220.1"/>
    <property type="molecule type" value="Genomic_DNA"/>
</dbReference>
<comment type="caution">
    <text evidence="2">The sequence shown here is derived from an EMBL/GenBank/DDBJ whole genome shotgun (WGS) entry which is preliminary data.</text>
</comment>
<dbReference type="Proteomes" id="UP000475532">
    <property type="component" value="Unassembled WGS sequence"/>
</dbReference>
<evidence type="ECO:0000256" key="1">
    <source>
        <dbReference type="SAM" id="MobiDB-lite"/>
    </source>
</evidence>
<sequence>MSEPPGQSSITSRTAWPKPTSPAAAADTRRTERDNLNELMAVAEALQVGRHVTRLPPRLAAPSSSTAGA</sequence>
<evidence type="ECO:0000313" key="3">
    <source>
        <dbReference type="Proteomes" id="UP000475532"/>
    </source>
</evidence>
<dbReference type="RefSeq" id="WP_163060340.1">
    <property type="nucleotide sequence ID" value="NZ_JAAGLI010000736.1"/>
</dbReference>
<name>A0A6L9QL32_9ACTN</name>
<protein>
    <submittedName>
        <fullName evidence="2">Uncharacterized protein</fullName>
    </submittedName>
</protein>
<feature type="compositionally biased region" description="Polar residues" evidence="1">
    <location>
        <begin position="1"/>
        <end position="14"/>
    </location>
</feature>
<evidence type="ECO:0000313" key="2">
    <source>
        <dbReference type="EMBL" id="NEA26220.1"/>
    </source>
</evidence>
<dbReference type="AlphaFoldDB" id="A0A6L9QL32"/>
<feature type="region of interest" description="Disordered" evidence="1">
    <location>
        <begin position="1"/>
        <end position="33"/>
    </location>
</feature>
<reference evidence="2 3" key="1">
    <citation type="submission" date="2020-01" db="EMBL/GenBank/DDBJ databases">
        <title>Insect and environment-associated Actinomycetes.</title>
        <authorList>
            <person name="Currrie C."/>
            <person name="Chevrette M."/>
            <person name="Carlson C."/>
            <person name="Stubbendieck R."/>
            <person name="Wendt-Pienkowski E."/>
        </authorList>
    </citation>
    <scope>NUCLEOTIDE SEQUENCE [LARGE SCALE GENOMIC DNA]</scope>
    <source>
        <strain evidence="2 3">SID10258</strain>
    </source>
</reference>
<organism evidence="2 3">
    <name type="scientific">Actinomadura bangladeshensis</name>
    <dbReference type="NCBI Taxonomy" id="453573"/>
    <lineage>
        <taxon>Bacteria</taxon>
        <taxon>Bacillati</taxon>
        <taxon>Actinomycetota</taxon>
        <taxon>Actinomycetes</taxon>
        <taxon>Streptosporangiales</taxon>
        <taxon>Thermomonosporaceae</taxon>
        <taxon>Actinomadura</taxon>
    </lineage>
</organism>
<proteinExistence type="predicted"/>